<evidence type="ECO:0000256" key="1">
    <source>
        <dbReference type="SAM" id="MobiDB-lite"/>
    </source>
</evidence>
<feature type="region of interest" description="Disordered" evidence="1">
    <location>
        <begin position="27"/>
        <end position="62"/>
    </location>
</feature>
<name>A0ABD0WI20_UMBPY</name>
<keyword evidence="3" id="KW-1185">Reference proteome</keyword>
<protein>
    <submittedName>
        <fullName evidence="2">Uncharacterized protein</fullName>
    </submittedName>
</protein>
<proteinExistence type="predicted"/>
<gene>
    <name evidence="2" type="ORF">UPYG_G00200160</name>
</gene>
<dbReference type="EMBL" id="JAGEUA010000006">
    <property type="protein sequence ID" value="KAL0973195.1"/>
    <property type="molecule type" value="Genomic_DNA"/>
</dbReference>
<feature type="compositionally biased region" description="Basic and acidic residues" evidence="1">
    <location>
        <begin position="27"/>
        <end position="52"/>
    </location>
</feature>
<dbReference type="Proteomes" id="UP001557470">
    <property type="component" value="Unassembled WGS sequence"/>
</dbReference>
<dbReference type="AlphaFoldDB" id="A0ABD0WI20"/>
<accession>A0ABD0WI20</accession>
<organism evidence="2 3">
    <name type="scientific">Umbra pygmaea</name>
    <name type="common">Eastern mudminnow</name>
    <dbReference type="NCBI Taxonomy" id="75934"/>
    <lineage>
        <taxon>Eukaryota</taxon>
        <taxon>Metazoa</taxon>
        <taxon>Chordata</taxon>
        <taxon>Craniata</taxon>
        <taxon>Vertebrata</taxon>
        <taxon>Euteleostomi</taxon>
        <taxon>Actinopterygii</taxon>
        <taxon>Neopterygii</taxon>
        <taxon>Teleostei</taxon>
        <taxon>Protacanthopterygii</taxon>
        <taxon>Esociformes</taxon>
        <taxon>Umbridae</taxon>
        <taxon>Umbra</taxon>
    </lineage>
</organism>
<sequence>MPQEERVAAIIGEAFITGVLPACEGDSNIHPDNVETEESGTRETQEERERGDPCVASPSTAGDRACTGLAVPRAPRCATCLRC</sequence>
<comment type="caution">
    <text evidence="2">The sequence shown here is derived from an EMBL/GenBank/DDBJ whole genome shotgun (WGS) entry which is preliminary data.</text>
</comment>
<evidence type="ECO:0000313" key="2">
    <source>
        <dbReference type="EMBL" id="KAL0973195.1"/>
    </source>
</evidence>
<reference evidence="2 3" key="1">
    <citation type="submission" date="2024-06" db="EMBL/GenBank/DDBJ databases">
        <authorList>
            <person name="Pan Q."/>
            <person name="Wen M."/>
            <person name="Jouanno E."/>
            <person name="Zahm M."/>
            <person name="Klopp C."/>
            <person name="Cabau C."/>
            <person name="Louis A."/>
            <person name="Berthelot C."/>
            <person name="Parey E."/>
            <person name="Roest Crollius H."/>
            <person name="Montfort J."/>
            <person name="Robinson-Rechavi M."/>
            <person name="Bouchez O."/>
            <person name="Lampietro C."/>
            <person name="Lopez Roques C."/>
            <person name="Donnadieu C."/>
            <person name="Postlethwait J."/>
            <person name="Bobe J."/>
            <person name="Verreycken H."/>
            <person name="Guiguen Y."/>
        </authorList>
    </citation>
    <scope>NUCLEOTIDE SEQUENCE [LARGE SCALE GENOMIC DNA]</scope>
    <source>
        <strain evidence="2">Up_M1</strain>
        <tissue evidence="2">Testis</tissue>
    </source>
</reference>
<evidence type="ECO:0000313" key="3">
    <source>
        <dbReference type="Proteomes" id="UP001557470"/>
    </source>
</evidence>